<evidence type="ECO:0008006" key="9">
    <source>
        <dbReference type="Google" id="ProtNLM"/>
    </source>
</evidence>
<dbReference type="Pfam" id="PF04347">
    <property type="entry name" value="FliO"/>
    <property type="match status" value="1"/>
</dbReference>
<name>A0A371IMM5_9FIRM</name>
<evidence type="ECO:0000256" key="4">
    <source>
        <dbReference type="ARBA" id="ARBA00022989"/>
    </source>
</evidence>
<keyword evidence="2" id="KW-1003">Cell membrane</keyword>
<evidence type="ECO:0000256" key="2">
    <source>
        <dbReference type="ARBA" id="ARBA00022475"/>
    </source>
</evidence>
<reference evidence="7 8" key="1">
    <citation type="journal article" date="2016" name="Genome Announc.">
        <title>Draft Genome Sequence of Criibacterium bergeronii gen. nov., sp. nov., Strain CCRI-22567T, Isolated from a Vaginal Sample from a Woman with Bacterial Vaginosis.</title>
        <authorList>
            <person name="Maheux A.F."/>
            <person name="Berube E."/>
            <person name="Boudreau D.K."/>
            <person name="Raymond F."/>
            <person name="Corbeil J."/>
            <person name="Roy P.H."/>
            <person name="Boissinot M."/>
            <person name="Omar R.F."/>
        </authorList>
    </citation>
    <scope>NUCLEOTIDE SEQUENCE [LARGE SCALE GENOMIC DNA]</scope>
    <source>
        <strain evidence="7 8">CCRI-22567</strain>
    </source>
</reference>
<keyword evidence="3 6" id="KW-0812">Transmembrane</keyword>
<feature type="transmembrane region" description="Helical" evidence="6">
    <location>
        <begin position="6"/>
        <end position="22"/>
    </location>
</feature>
<evidence type="ECO:0000256" key="1">
    <source>
        <dbReference type="ARBA" id="ARBA00004236"/>
    </source>
</evidence>
<keyword evidence="5 6" id="KW-0472">Membrane</keyword>
<comment type="subcellular location">
    <subcellularLocation>
        <location evidence="1">Cell membrane</location>
    </subcellularLocation>
</comment>
<gene>
    <name evidence="7" type="ORF">BBG48_003855</name>
</gene>
<sequence length="87" mass="10065">MGILVVQIILYIALIAGMMFALKKSMKYYQKKDNKFGKAIKIVEIAYISKDRQLMIVELQNKKYFLGVANNSFTLIKELDSENDKLQ</sequence>
<dbReference type="Proteomes" id="UP000093352">
    <property type="component" value="Unassembled WGS sequence"/>
</dbReference>
<accession>A0A371IMM5</accession>
<evidence type="ECO:0000256" key="6">
    <source>
        <dbReference type="SAM" id="Phobius"/>
    </source>
</evidence>
<dbReference type="InterPro" id="IPR022781">
    <property type="entry name" value="Flagellar_biosynth_FliO"/>
</dbReference>
<proteinExistence type="predicted"/>
<dbReference type="STRING" id="1871336.BBG48_00260"/>
<evidence type="ECO:0000313" key="8">
    <source>
        <dbReference type="Proteomes" id="UP000093352"/>
    </source>
</evidence>
<dbReference type="AlphaFoldDB" id="A0A371IMM5"/>
<evidence type="ECO:0000256" key="5">
    <source>
        <dbReference type="ARBA" id="ARBA00023136"/>
    </source>
</evidence>
<dbReference type="GO" id="GO:0016020">
    <property type="term" value="C:membrane"/>
    <property type="evidence" value="ECO:0007669"/>
    <property type="project" value="InterPro"/>
</dbReference>
<keyword evidence="8" id="KW-1185">Reference proteome</keyword>
<evidence type="ECO:0000256" key="3">
    <source>
        <dbReference type="ARBA" id="ARBA00022692"/>
    </source>
</evidence>
<keyword evidence="4 6" id="KW-1133">Transmembrane helix</keyword>
<dbReference type="EMBL" id="MBEW02000005">
    <property type="protein sequence ID" value="RDY21728.1"/>
    <property type="molecule type" value="Genomic_DNA"/>
</dbReference>
<dbReference type="GO" id="GO:0044781">
    <property type="term" value="P:bacterial-type flagellum organization"/>
    <property type="evidence" value="ECO:0007669"/>
    <property type="project" value="InterPro"/>
</dbReference>
<evidence type="ECO:0000313" key="7">
    <source>
        <dbReference type="EMBL" id="RDY21728.1"/>
    </source>
</evidence>
<comment type="caution">
    <text evidence="7">The sequence shown here is derived from an EMBL/GenBank/DDBJ whole genome shotgun (WGS) entry which is preliminary data.</text>
</comment>
<organism evidence="7 8">
    <name type="scientific">Criibacterium bergeronii</name>
    <dbReference type="NCBI Taxonomy" id="1871336"/>
    <lineage>
        <taxon>Bacteria</taxon>
        <taxon>Bacillati</taxon>
        <taxon>Bacillota</taxon>
        <taxon>Clostridia</taxon>
        <taxon>Peptostreptococcales</taxon>
        <taxon>Filifactoraceae</taxon>
        <taxon>Criibacterium</taxon>
    </lineage>
</organism>
<protein>
    <recommendedName>
        <fullName evidence="9">Flagellar biosynthetic protein FliO</fullName>
    </recommendedName>
</protein>